<feature type="transmembrane region" description="Helical" evidence="8">
    <location>
        <begin position="6"/>
        <end position="26"/>
    </location>
</feature>
<evidence type="ECO:0000256" key="3">
    <source>
        <dbReference type="ARBA" id="ARBA00022448"/>
    </source>
</evidence>
<evidence type="ECO:0000256" key="7">
    <source>
        <dbReference type="ARBA" id="ARBA00023136"/>
    </source>
</evidence>
<organism evidence="9 10">
    <name type="scientific">Anaerotruncus massiliensis</name>
    <name type="common">ex Liu et al. 2021</name>
    <dbReference type="NCBI Taxonomy" id="2321404"/>
    <lineage>
        <taxon>Bacteria</taxon>
        <taxon>Bacillati</taxon>
        <taxon>Bacillota</taxon>
        <taxon>Clostridia</taxon>
        <taxon>Eubacteriales</taxon>
        <taxon>Oscillospiraceae</taxon>
        <taxon>Anaerotruncus</taxon>
    </lineage>
</organism>
<evidence type="ECO:0000256" key="6">
    <source>
        <dbReference type="ARBA" id="ARBA00022989"/>
    </source>
</evidence>
<keyword evidence="4" id="KW-1003">Cell membrane</keyword>
<keyword evidence="6 8" id="KW-1133">Transmembrane helix</keyword>
<feature type="transmembrane region" description="Helical" evidence="8">
    <location>
        <begin position="128"/>
        <end position="148"/>
    </location>
</feature>
<dbReference type="AlphaFoldDB" id="A0A498CJT7"/>
<feature type="transmembrane region" description="Helical" evidence="8">
    <location>
        <begin position="287"/>
        <end position="311"/>
    </location>
</feature>
<evidence type="ECO:0000256" key="5">
    <source>
        <dbReference type="ARBA" id="ARBA00022692"/>
    </source>
</evidence>
<dbReference type="EMBL" id="RCHT01000028">
    <property type="protein sequence ID" value="RLL08717.1"/>
    <property type="molecule type" value="Genomic_DNA"/>
</dbReference>
<dbReference type="RefSeq" id="WP_121587382.1">
    <property type="nucleotide sequence ID" value="NZ_RCHT01000028.1"/>
</dbReference>
<feature type="transmembrane region" description="Helical" evidence="8">
    <location>
        <begin position="230"/>
        <end position="250"/>
    </location>
</feature>
<evidence type="ECO:0000256" key="4">
    <source>
        <dbReference type="ARBA" id="ARBA00022475"/>
    </source>
</evidence>
<protein>
    <submittedName>
        <fullName evidence="9">AEC family transporter</fullName>
    </submittedName>
</protein>
<dbReference type="InterPro" id="IPR004776">
    <property type="entry name" value="Mem_transp_PIN-like"/>
</dbReference>
<dbReference type="Gene3D" id="1.20.1530.20">
    <property type="match status" value="1"/>
</dbReference>
<feature type="transmembrane region" description="Helical" evidence="8">
    <location>
        <begin position="68"/>
        <end position="91"/>
    </location>
</feature>
<dbReference type="PANTHER" id="PTHR36838">
    <property type="entry name" value="AUXIN EFFLUX CARRIER FAMILY PROTEIN"/>
    <property type="match status" value="1"/>
</dbReference>
<comment type="subcellular location">
    <subcellularLocation>
        <location evidence="1">Cell membrane</location>
        <topology evidence="1">Multi-pass membrane protein</topology>
    </subcellularLocation>
</comment>
<feature type="transmembrane region" description="Helical" evidence="8">
    <location>
        <begin position="256"/>
        <end position="275"/>
    </location>
</feature>
<sequence length="312" mass="34020">MESLQMALNVVVPMFLMLALGCLLRRIGMFDQHTLDKMNDICFKVFMAPLLYYNIYTARTPIGESGRMLLFAVVSELLLFTGLWIITVVIEKENPRRAALLQGLFRTNAVLFCTAIGTSILGEGNIGPISLLVSVVVPLYNVLTVIELEIFRGGKIKPGKIALGVLKNPYIVAAILGYLTVALRIQLPVPVVTSLRDITRCSTPVALMVLGGLFNFGAVRGNLRNIIVGVAGRLVIVPAIMLPITIWMGFRGVELVGLMGMFVAPTAVASFNMAHAMDADYDLAGHLVVFGTMFSVVTIFFWVFGLGYLGFI</sequence>
<keyword evidence="7 8" id="KW-0472">Membrane</keyword>
<dbReference type="PANTHER" id="PTHR36838:SF4">
    <property type="entry name" value="AUXIN EFFLUX CARRIER FAMILY PROTEIN"/>
    <property type="match status" value="1"/>
</dbReference>
<feature type="transmembrane region" description="Helical" evidence="8">
    <location>
        <begin position="103"/>
        <end position="122"/>
    </location>
</feature>
<keyword evidence="5 8" id="KW-0812">Transmembrane</keyword>
<comment type="caution">
    <text evidence="9">The sequence shown here is derived from an EMBL/GenBank/DDBJ whole genome shotgun (WGS) entry which is preliminary data.</text>
</comment>
<reference evidence="9 10" key="1">
    <citation type="submission" date="2018-10" db="EMBL/GenBank/DDBJ databases">
        <title>Anaerotruncus faecis sp. nov., isolated from human feces.</title>
        <authorList>
            <person name="Wang Y.-J."/>
        </authorList>
    </citation>
    <scope>NUCLEOTIDE SEQUENCE [LARGE SCALE GENOMIC DNA]</scope>
    <source>
        <strain evidence="9 10">22A2-44</strain>
    </source>
</reference>
<feature type="transmembrane region" description="Helical" evidence="8">
    <location>
        <begin position="169"/>
        <end position="185"/>
    </location>
</feature>
<dbReference type="InterPro" id="IPR038770">
    <property type="entry name" value="Na+/solute_symporter_sf"/>
</dbReference>
<gene>
    <name evidence="9" type="ORF">D4A47_11515</name>
</gene>
<dbReference type="Pfam" id="PF03547">
    <property type="entry name" value="Mem_trans"/>
    <property type="match status" value="1"/>
</dbReference>
<evidence type="ECO:0000256" key="2">
    <source>
        <dbReference type="ARBA" id="ARBA00010145"/>
    </source>
</evidence>
<keyword evidence="10" id="KW-1185">Reference proteome</keyword>
<evidence type="ECO:0000313" key="9">
    <source>
        <dbReference type="EMBL" id="RLL08717.1"/>
    </source>
</evidence>
<dbReference type="GO" id="GO:0055085">
    <property type="term" value="P:transmembrane transport"/>
    <property type="evidence" value="ECO:0007669"/>
    <property type="project" value="InterPro"/>
</dbReference>
<accession>A0A498CJT7</accession>
<name>A0A498CJT7_9FIRM</name>
<evidence type="ECO:0000313" key="10">
    <source>
        <dbReference type="Proteomes" id="UP000276301"/>
    </source>
</evidence>
<evidence type="ECO:0000256" key="8">
    <source>
        <dbReference type="SAM" id="Phobius"/>
    </source>
</evidence>
<dbReference type="Proteomes" id="UP000276301">
    <property type="component" value="Unassembled WGS sequence"/>
</dbReference>
<feature type="transmembrane region" description="Helical" evidence="8">
    <location>
        <begin position="205"/>
        <end position="223"/>
    </location>
</feature>
<keyword evidence="3" id="KW-0813">Transport</keyword>
<proteinExistence type="inferred from homology"/>
<comment type="similarity">
    <text evidence="2">Belongs to the auxin efflux carrier (TC 2.A.69) family.</text>
</comment>
<evidence type="ECO:0000256" key="1">
    <source>
        <dbReference type="ARBA" id="ARBA00004651"/>
    </source>
</evidence>
<dbReference type="GO" id="GO:0005886">
    <property type="term" value="C:plasma membrane"/>
    <property type="evidence" value="ECO:0007669"/>
    <property type="project" value="UniProtKB-SubCell"/>
</dbReference>